<dbReference type="PANTHER" id="PTHR36688">
    <property type="entry name" value="ENDO/EXONUCLEASE/PHOSPHATASE DOMAIN-CONTAINING PROTEIN"/>
    <property type="match status" value="1"/>
</dbReference>
<proteinExistence type="predicted"/>
<keyword evidence="2" id="KW-0548">Nucleotidyltransferase</keyword>
<keyword evidence="3" id="KW-1185">Reference proteome</keyword>
<dbReference type="PANTHER" id="PTHR36688:SF1">
    <property type="entry name" value="ENDONUCLEASE_EXONUCLEASE_PHOSPHATASE DOMAIN-CONTAINING PROTEIN"/>
    <property type="match status" value="1"/>
</dbReference>
<dbReference type="AlphaFoldDB" id="A0A4Y2XAA7"/>
<dbReference type="InterPro" id="IPR052560">
    <property type="entry name" value="RdDP_mobile_element"/>
</dbReference>
<dbReference type="Pfam" id="PF00078">
    <property type="entry name" value="RVT_1"/>
    <property type="match status" value="1"/>
</dbReference>
<dbReference type="OrthoDB" id="415068at2759"/>
<keyword evidence="2" id="KW-0695">RNA-directed DNA polymerase</keyword>
<organism evidence="2 3">
    <name type="scientific">Araneus ventricosus</name>
    <name type="common">Orbweaver spider</name>
    <name type="synonym">Epeira ventricosa</name>
    <dbReference type="NCBI Taxonomy" id="182803"/>
    <lineage>
        <taxon>Eukaryota</taxon>
        <taxon>Metazoa</taxon>
        <taxon>Ecdysozoa</taxon>
        <taxon>Arthropoda</taxon>
        <taxon>Chelicerata</taxon>
        <taxon>Arachnida</taxon>
        <taxon>Araneae</taxon>
        <taxon>Araneomorphae</taxon>
        <taxon>Entelegynae</taxon>
        <taxon>Araneoidea</taxon>
        <taxon>Araneidae</taxon>
        <taxon>Araneus</taxon>
    </lineage>
</organism>
<dbReference type="EMBL" id="BGPR01074311">
    <property type="protein sequence ID" value="GBO46541.1"/>
    <property type="molecule type" value="Genomic_DNA"/>
</dbReference>
<dbReference type="InterPro" id="IPR000477">
    <property type="entry name" value="RT_dom"/>
</dbReference>
<accession>A0A4Y2XAA7</accession>
<evidence type="ECO:0000313" key="2">
    <source>
        <dbReference type="EMBL" id="GBO46541.1"/>
    </source>
</evidence>
<dbReference type="PROSITE" id="PS50878">
    <property type="entry name" value="RT_POL"/>
    <property type="match status" value="1"/>
</dbReference>
<feature type="domain" description="Reverse transcriptase" evidence="1">
    <location>
        <begin position="1"/>
        <end position="199"/>
    </location>
</feature>
<comment type="caution">
    <text evidence="2">The sequence shown here is derived from an EMBL/GenBank/DDBJ whole genome shotgun (WGS) entry which is preliminary data.</text>
</comment>
<evidence type="ECO:0000259" key="1">
    <source>
        <dbReference type="PROSITE" id="PS50878"/>
    </source>
</evidence>
<name>A0A4Y2XAA7_ARAVE</name>
<reference evidence="2 3" key="1">
    <citation type="journal article" date="2019" name="Sci. Rep.">
        <title>Orb-weaving spider Araneus ventricosus genome elucidates the spidroin gene catalogue.</title>
        <authorList>
            <person name="Kono N."/>
            <person name="Nakamura H."/>
            <person name="Ohtoshi R."/>
            <person name="Moran D.A.P."/>
            <person name="Shinohara A."/>
            <person name="Yoshida Y."/>
            <person name="Fujiwara M."/>
            <person name="Mori M."/>
            <person name="Tomita M."/>
            <person name="Arakawa K."/>
        </authorList>
    </citation>
    <scope>NUCLEOTIDE SEQUENCE [LARGE SCALE GENOMIC DNA]</scope>
</reference>
<evidence type="ECO:0000313" key="3">
    <source>
        <dbReference type="Proteomes" id="UP000499080"/>
    </source>
</evidence>
<dbReference type="Proteomes" id="UP000499080">
    <property type="component" value="Unassembled WGS sequence"/>
</dbReference>
<dbReference type="GO" id="GO:0003964">
    <property type="term" value="F:RNA-directed DNA polymerase activity"/>
    <property type="evidence" value="ECO:0007669"/>
    <property type="project" value="UniProtKB-KW"/>
</dbReference>
<keyword evidence="2" id="KW-0808">Transferase</keyword>
<sequence>MLARFEEATESHMITYQFGFRKKLSTTRQLLRITESIKEDLESGWETRAVFLDIAKVFDRVWTDGLLYTLIVWIPCRIIRHIATYLQGRHFIVRVGSNLSSERVIKDRIVQGSKVGPKLFNISVNDIPIPRNCQIQLCLLANDTAIMSTSTQQTVMENLKNYMTQLGKWLIMWKIKVNTDKCQIVYFMRRRSNPSPPML</sequence>
<protein>
    <submittedName>
        <fullName evidence="2">Putative RNA-directed DNA polymerase from transposon BS</fullName>
    </submittedName>
</protein>
<gene>
    <name evidence="2" type="primary">RTase_106</name>
    <name evidence="2" type="ORF">AVEN_121419_1</name>
</gene>